<dbReference type="Proteomes" id="UP000008068">
    <property type="component" value="Unassembled WGS sequence"/>
</dbReference>
<organism evidence="2">
    <name type="scientific">Caenorhabditis brenneri</name>
    <name type="common">Nematode worm</name>
    <dbReference type="NCBI Taxonomy" id="135651"/>
    <lineage>
        <taxon>Eukaryota</taxon>
        <taxon>Metazoa</taxon>
        <taxon>Ecdysozoa</taxon>
        <taxon>Nematoda</taxon>
        <taxon>Chromadorea</taxon>
        <taxon>Rhabditida</taxon>
        <taxon>Rhabditina</taxon>
        <taxon>Rhabditomorpha</taxon>
        <taxon>Rhabditoidea</taxon>
        <taxon>Rhabditidae</taxon>
        <taxon>Peloderinae</taxon>
        <taxon>Caenorhabditis</taxon>
    </lineage>
</organism>
<dbReference type="HOGENOM" id="CLU_1723928_0_0_1"/>
<proteinExistence type="predicted"/>
<evidence type="ECO:0000313" key="1">
    <source>
        <dbReference type="EMBL" id="EGT33493.1"/>
    </source>
</evidence>
<dbReference type="InParanoid" id="G0MKH0"/>
<accession>G0MKH0</accession>
<protein>
    <submittedName>
        <fullName evidence="1">Uncharacterized protein</fullName>
    </submittedName>
</protein>
<gene>
    <name evidence="1" type="ORF">CAEBREN_22198</name>
</gene>
<dbReference type="AlphaFoldDB" id="G0MKH0"/>
<name>G0MKH0_CAEBE</name>
<evidence type="ECO:0000313" key="2">
    <source>
        <dbReference type="Proteomes" id="UP000008068"/>
    </source>
</evidence>
<keyword evidence="2" id="KW-1185">Reference proteome</keyword>
<sequence>MMNLTAKNIPYHETKKAKAEKVRLQTWNQHIDAIKSHMIERGIGTEKELSSSFPVVSPFLWNNSLPEILSSAMFVPVVPSLPAYNLYNSALHCYTLNRFMRDVSISVPTRESLKVDENDKSEEEDVIIDIVGNANEKSKNNDKEDEELDIIN</sequence>
<reference evidence="2" key="1">
    <citation type="submission" date="2011-07" db="EMBL/GenBank/DDBJ databases">
        <authorList>
            <consortium name="Caenorhabditis brenneri Sequencing and Analysis Consortium"/>
            <person name="Wilson R.K."/>
        </authorList>
    </citation>
    <scope>NUCLEOTIDE SEQUENCE [LARGE SCALE GENOMIC DNA]</scope>
    <source>
        <strain evidence="2">PB2801</strain>
    </source>
</reference>
<dbReference type="EMBL" id="GL379798">
    <property type="protein sequence ID" value="EGT33493.1"/>
    <property type="molecule type" value="Genomic_DNA"/>
</dbReference>